<feature type="compositionally biased region" description="Basic and acidic residues" evidence="1">
    <location>
        <begin position="205"/>
        <end position="224"/>
    </location>
</feature>
<name>A0A6P4XW01_BRABE</name>
<sequence length="236" mass="27273">MTSFHSNTGRHLVYDLGILRHLHQYTLLETIYVCDILPTDIMYIVAKYGDGESTLFNPDCMVVNLVRHMQEKCGYPNESGLDLVDQNGETRGLSRYPRRANAARLFNDRNVYILVNIERGPDGSYRDVVPLIEGGADSVPELYKKMTLHLQQLEHQRQEELKKENERREKEKERQRVLEEERHHKKKVSLASPDTLAPEKSTHKKTPEKSRPSSRASLDKKDASKVNISRGRGRKH</sequence>
<protein>
    <submittedName>
        <fullName evidence="3">Uncharacterized protein LOC109463817</fullName>
    </submittedName>
</protein>
<dbReference type="OrthoDB" id="2109241at2759"/>
<keyword evidence="2" id="KW-1185">Reference proteome</keyword>
<dbReference type="PANTHER" id="PTHR33887:SF6">
    <property type="entry name" value="CIDE-N DOMAIN-CONTAINING PROTEIN"/>
    <property type="match status" value="1"/>
</dbReference>
<organism evidence="2 3">
    <name type="scientific">Branchiostoma belcheri</name>
    <name type="common">Amphioxus</name>
    <dbReference type="NCBI Taxonomy" id="7741"/>
    <lineage>
        <taxon>Eukaryota</taxon>
        <taxon>Metazoa</taxon>
        <taxon>Chordata</taxon>
        <taxon>Cephalochordata</taxon>
        <taxon>Leptocardii</taxon>
        <taxon>Amphioxiformes</taxon>
        <taxon>Branchiostomatidae</taxon>
        <taxon>Branchiostoma</taxon>
    </lineage>
</organism>
<reference evidence="3" key="1">
    <citation type="submission" date="2025-08" db="UniProtKB">
        <authorList>
            <consortium name="RefSeq"/>
        </authorList>
    </citation>
    <scope>IDENTIFICATION</scope>
    <source>
        <tissue evidence="3">Gonad</tissue>
    </source>
</reference>
<accession>A0A6P4XW01</accession>
<feature type="compositionally biased region" description="Basic and acidic residues" evidence="1">
    <location>
        <begin position="156"/>
        <end position="182"/>
    </location>
</feature>
<proteinExistence type="predicted"/>
<feature type="region of interest" description="Disordered" evidence="1">
    <location>
        <begin position="156"/>
        <end position="236"/>
    </location>
</feature>
<evidence type="ECO:0000313" key="3">
    <source>
        <dbReference type="RefSeq" id="XP_019616248.1"/>
    </source>
</evidence>
<dbReference type="AlphaFoldDB" id="A0A6P4XW01"/>
<dbReference type="KEGG" id="bbel:109463817"/>
<dbReference type="RefSeq" id="XP_019616248.1">
    <property type="nucleotide sequence ID" value="XM_019760689.1"/>
</dbReference>
<dbReference type="Pfam" id="PF15874">
    <property type="entry name" value="Il2rg"/>
    <property type="match status" value="1"/>
</dbReference>
<evidence type="ECO:0000256" key="1">
    <source>
        <dbReference type="SAM" id="MobiDB-lite"/>
    </source>
</evidence>
<gene>
    <name evidence="3" type="primary">LOC109463817</name>
</gene>
<dbReference type="PANTHER" id="PTHR33887">
    <property type="entry name" value="PB1 DOMAIN-CONTAINING PROTEIN"/>
    <property type="match status" value="1"/>
</dbReference>
<dbReference type="GeneID" id="109463817"/>
<dbReference type="InterPro" id="IPR039471">
    <property type="entry name" value="CXorf65-like"/>
</dbReference>
<dbReference type="Proteomes" id="UP000515135">
    <property type="component" value="Unplaced"/>
</dbReference>
<evidence type="ECO:0000313" key="2">
    <source>
        <dbReference type="Proteomes" id="UP000515135"/>
    </source>
</evidence>